<evidence type="ECO:0000256" key="1">
    <source>
        <dbReference type="PROSITE-ProRule" id="PRU00276"/>
    </source>
</evidence>
<keyword evidence="1" id="KW-0862">Zinc</keyword>
<keyword evidence="3" id="KW-0812">Transmembrane</keyword>
<feature type="binding site" evidence="1">
    <location>
        <position position="340"/>
    </location>
    <ligand>
        <name>Zn(2+)</name>
        <dbReference type="ChEBI" id="CHEBI:29105"/>
        <note>catalytic</note>
    </ligand>
</feature>
<dbReference type="EMBL" id="RQTK01000455">
    <property type="protein sequence ID" value="RUS79376.1"/>
    <property type="molecule type" value="Genomic_DNA"/>
</dbReference>
<evidence type="ECO:0000256" key="3">
    <source>
        <dbReference type="SAM" id="Phobius"/>
    </source>
</evidence>
<dbReference type="STRING" id="188477.A0A3S1BF64"/>
<protein>
    <recommendedName>
        <fullName evidence="8">Peptidase M12B domain-containing protein</fullName>
    </recommendedName>
</protein>
<reference evidence="6 7" key="1">
    <citation type="submission" date="2019-01" db="EMBL/GenBank/DDBJ databases">
        <title>A draft genome assembly of the solar-powered sea slug Elysia chlorotica.</title>
        <authorList>
            <person name="Cai H."/>
            <person name="Li Q."/>
            <person name="Fang X."/>
            <person name="Li J."/>
            <person name="Curtis N.E."/>
            <person name="Altenburger A."/>
            <person name="Shibata T."/>
            <person name="Feng M."/>
            <person name="Maeda T."/>
            <person name="Schwartz J.A."/>
            <person name="Shigenobu S."/>
            <person name="Lundholm N."/>
            <person name="Nishiyama T."/>
            <person name="Yang H."/>
            <person name="Hasebe M."/>
            <person name="Li S."/>
            <person name="Pierce S.K."/>
            <person name="Wang J."/>
        </authorList>
    </citation>
    <scope>NUCLEOTIDE SEQUENCE [LARGE SCALE GENOMIC DNA]</scope>
    <source>
        <strain evidence="6">EC2010</strain>
        <tissue evidence="6">Whole organism of an adult</tissue>
    </source>
</reference>
<dbReference type="SMART" id="SM00050">
    <property type="entry name" value="DISIN"/>
    <property type="match status" value="1"/>
</dbReference>
<gene>
    <name evidence="6" type="ORF">EGW08_012867</name>
</gene>
<dbReference type="AlphaFoldDB" id="A0A3S1BF64"/>
<dbReference type="SUPFAM" id="SSF57552">
    <property type="entry name" value="Blood coagulation inhibitor (disintegrin)"/>
    <property type="match status" value="1"/>
</dbReference>
<feature type="domain" description="Peptidase M12B" evidence="5">
    <location>
        <begin position="166"/>
        <end position="380"/>
    </location>
</feature>
<dbReference type="PANTHER" id="PTHR45702:SF2">
    <property type="entry name" value="KUZBANIAN, ISOFORM A"/>
    <property type="match status" value="1"/>
</dbReference>
<dbReference type="InterPro" id="IPR001762">
    <property type="entry name" value="Disintegrin_dom"/>
</dbReference>
<dbReference type="Pfam" id="PF13688">
    <property type="entry name" value="Reprolysin_5"/>
    <property type="match status" value="1"/>
</dbReference>
<feature type="domain" description="Disintegrin" evidence="4">
    <location>
        <begin position="397"/>
        <end position="499"/>
    </location>
</feature>
<dbReference type="InterPro" id="IPR051489">
    <property type="entry name" value="ADAM_Metalloproteinase"/>
</dbReference>
<feature type="active site" evidence="1">
    <location>
        <position position="331"/>
    </location>
</feature>
<dbReference type="SUPFAM" id="SSF55486">
    <property type="entry name" value="Metalloproteases ('zincins'), catalytic domain"/>
    <property type="match status" value="1"/>
</dbReference>
<proteinExistence type="predicted"/>
<dbReference type="GO" id="GO:0007219">
    <property type="term" value="P:Notch signaling pathway"/>
    <property type="evidence" value="ECO:0007669"/>
    <property type="project" value="TreeGrafter"/>
</dbReference>
<feature type="compositionally biased region" description="Basic residues" evidence="2">
    <location>
        <begin position="151"/>
        <end position="160"/>
    </location>
</feature>
<dbReference type="Pfam" id="PF00200">
    <property type="entry name" value="Disintegrin"/>
    <property type="match status" value="1"/>
</dbReference>
<comment type="caution">
    <text evidence="1">Lacks conserved residue(s) required for the propagation of feature annotation.</text>
</comment>
<sequence length="718" mass="79953">VNLVVAKNQVYQPDASVYLTVTEEHIINFYHEDIAKDLNKFYIGSLLFSNHSVAFSAVQAHGLITGSAFLLGTKVNLYCPLDIWPGVPFDIGNETTKCFSCKVFISPYSKKIQNSERNISANYSGNVNKLDGLTPIDTSPEPYENSNQVSRLRKQKRSSKSHQIPKTCSLYLESDPLFYKFVGNRDFRYTINKMLNLINSLDSIFRSTDFDGDGWADNVGFIVKKVGIKTDSDRHLTTKADMVATEYLREFGSHNYSEYCLAIAFTFKDFSGTAGSAYTAFSDGSQAGGICQKQVGVDSSNYTSFNTVLLTYLLNGRRRTEIGTLLTLAHEVGHSFGAHHDEEPECTGTEEHGNFIMNPMTNSGYKVNNFKFSNCSLRNMLPVIALRDQCLTHGNFTPQCGNGLPEEGEECDCGWSQHCDMVDHCCTPADQTEGPDRPCTLRRSQGKFCSPSVSPCCTDTCTFIPKAMNTTCNRLSYCSYPSSCNGLSSHCPHSYLPEGTACNGGLQVCSQGRCLLGACQYHNLSVCFCHGANQCETCCQQNNSCAPLSYFISLNNSPLLQDDALCSERLRYPTDSLSISWLSEILVLTAHLRQYWIYYVFFGAIIVFINAVLTFSCSAEETDNSKSLRYGKMLVVEALEQHMSEVYDDILKEIDTYYKEAVTRSKAQKMPMGYLKALSRLKALFPAASVEYLSKIVKISATEEVAVKLLIIQGFKMK</sequence>
<dbReference type="PROSITE" id="PS50214">
    <property type="entry name" value="DISINTEGRIN_2"/>
    <property type="match status" value="1"/>
</dbReference>
<dbReference type="GO" id="GO:0004222">
    <property type="term" value="F:metalloendopeptidase activity"/>
    <property type="evidence" value="ECO:0007669"/>
    <property type="project" value="InterPro"/>
</dbReference>
<evidence type="ECO:0000313" key="6">
    <source>
        <dbReference type="EMBL" id="RUS79376.1"/>
    </source>
</evidence>
<keyword evidence="1" id="KW-0479">Metal-binding</keyword>
<feature type="non-terminal residue" evidence="6">
    <location>
        <position position="718"/>
    </location>
</feature>
<keyword evidence="3" id="KW-1133">Transmembrane helix</keyword>
<keyword evidence="3" id="KW-0472">Membrane</keyword>
<keyword evidence="7" id="KW-1185">Reference proteome</keyword>
<dbReference type="PANTHER" id="PTHR45702">
    <property type="entry name" value="ADAM10/ADAM17 METALLOPEPTIDASE FAMILY MEMBER"/>
    <property type="match status" value="1"/>
</dbReference>
<dbReference type="GO" id="GO:0006509">
    <property type="term" value="P:membrane protein ectodomain proteolysis"/>
    <property type="evidence" value="ECO:0007669"/>
    <property type="project" value="TreeGrafter"/>
</dbReference>
<feature type="region of interest" description="Disordered" evidence="2">
    <location>
        <begin position="134"/>
        <end position="161"/>
    </location>
</feature>
<evidence type="ECO:0000259" key="4">
    <source>
        <dbReference type="PROSITE" id="PS50214"/>
    </source>
</evidence>
<dbReference type="PROSITE" id="PS50215">
    <property type="entry name" value="ADAM_MEPRO"/>
    <property type="match status" value="1"/>
</dbReference>
<dbReference type="Gene3D" id="3.40.390.10">
    <property type="entry name" value="Collagenase (Catalytic Domain)"/>
    <property type="match status" value="1"/>
</dbReference>
<dbReference type="OrthoDB" id="2149267at2759"/>
<feature type="binding site" evidence="1">
    <location>
        <position position="334"/>
    </location>
    <ligand>
        <name>Zn(2+)</name>
        <dbReference type="ChEBI" id="CHEBI:29105"/>
        <note>catalytic</note>
    </ligand>
</feature>
<feature type="transmembrane region" description="Helical" evidence="3">
    <location>
        <begin position="596"/>
        <end position="619"/>
    </location>
</feature>
<dbReference type="Gene3D" id="4.10.70.10">
    <property type="entry name" value="Disintegrin domain"/>
    <property type="match status" value="1"/>
</dbReference>
<dbReference type="GO" id="GO:0005886">
    <property type="term" value="C:plasma membrane"/>
    <property type="evidence" value="ECO:0007669"/>
    <property type="project" value="TreeGrafter"/>
</dbReference>
<evidence type="ECO:0000313" key="7">
    <source>
        <dbReference type="Proteomes" id="UP000271974"/>
    </source>
</evidence>
<comment type="caution">
    <text evidence="6">The sequence shown here is derived from an EMBL/GenBank/DDBJ whole genome shotgun (WGS) entry which is preliminary data.</text>
</comment>
<dbReference type="Proteomes" id="UP000271974">
    <property type="component" value="Unassembled WGS sequence"/>
</dbReference>
<organism evidence="6 7">
    <name type="scientific">Elysia chlorotica</name>
    <name type="common">Eastern emerald elysia</name>
    <name type="synonym">Sea slug</name>
    <dbReference type="NCBI Taxonomy" id="188477"/>
    <lineage>
        <taxon>Eukaryota</taxon>
        <taxon>Metazoa</taxon>
        <taxon>Spiralia</taxon>
        <taxon>Lophotrochozoa</taxon>
        <taxon>Mollusca</taxon>
        <taxon>Gastropoda</taxon>
        <taxon>Heterobranchia</taxon>
        <taxon>Euthyneura</taxon>
        <taxon>Panpulmonata</taxon>
        <taxon>Sacoglossa</taxon>
        <taxon>Placobranchoidea</taxon>
        <taxon>Plakobranchidae</taxon>
        <taxon>Elysia</taxon>
    </lineage>
</organism>
<feature type="non-terminal residue" evidence="6">
    <location>
        <position position="1"/>
    </location>
</feature>
<dbReference type="InterPro" id="IPR036436">
    <property type="entry name" value="Disintegrin_dom_sf"/>
</dbReference>
<accession>A0A3S1BF64</accession>
<dbReference type="InterPro" id="IPR001590">
    <property type="entry name" value="Peptidase_M12B"/>
</dbReference>
<evidence type="ECO:0000256" key="2">
    <source>
        <dbReference type="SAM" id="MobiDB-lite"/>
    </source>
</evidence>
<name>A0A3S1BF64_ELYCH</name>
<dbReference type="InterPro" id="IPR024079">
    <property type="entry name" value="MetalloPept_cat_dom_sf"/>
</dbReference>
<dbReference type="GO" id="GO:0046872">
    <property type="term" value="F:metal ion binding"/>
    <property type="evidence" value="ECO:0007669"/>
    <property type="project" value="UniProtKB-KW"/>
</dbReference>
<feature type="binding site" evidence="1">
    <location>
        <position position="330"/>
    </location>
    <ligand>
        <name>Zn(2+)</name>
        <dbReference type="ChEBI" id="CHEBI:29105"/>
        <note>catalytic</note>
    </ligand>
</feature>
<evidence type="ECO:0000259" key="5">
    <source>
        <dbReference type="PROSITE" id="PS50215"/>
    </source>
</evidence>
<evidence type="ECO:0008006" key="8">
    <source>
        <dbReference type="Google" id="ProtNLM"/>
    </source>
</evidence>